<dbReference type="PANTHER" id="PTHR23360:SF5">
    <property type="entry name" value="G-PROTEIN COUPLED RECEPTORS FAMILY 1 PROFILE DOMAIN-CONTAINING PROTEIN"/>
    <property type="match status" value="1"/>
</dbReference>
<dbReference type="Pfam" id="PF10320">
    <property type="entry name" value="7TM_GPCR_Srsx"/>
    <property type="match status" value="1"/>
</dbReference>
<evidence type="ECO:0000313" key="7">
    <source>
        <dbReference type="Proteomes" id="UP001620626"/>
    </source>
</evidence>
<dbReference type="CDD" id="cd00637">
    <property type="entry name" value="7tm_classA_rhodopsin-like"/>
    <property type="match status" value="1"/>
</dbReference>
<evidence type="ECO:0000256" key="3">
    <source>
        <dbReference type="ARBA" id="ARBA00022989"/>
    </source>
</evidence>
<dbReference type="PANTHER" id="PTHR23360">
    <property type="entry name" value="G-PROTEIN COUPLED RECEPTORS FAMILY 1 PROFILE DOMAIN-CONTAINING PROTEIN-RELATED"/>
    <property type="match status" value="1"/>
</dbReference>
<feature type="transmembrane region" description="Helical" evidence="5">
    <location>
        <begin position="263"/>
        <end position="282"/>
    </location>
</feature>
<dbReference type="Gene3D" id="1.20.1070.10">
    <property type="entry name" value="Rhodopsin 7-helix transmembrane proteins"/>
    <property type="match status" value="1"/>
</dbReference>
<evidence type="ECO:0000256" key="4">
    <source>
        <dbReference type="ARBA" id="ARBA00023136"/>
    </source>
</evidence>
<keyword evidence="7" id="KW-1185">Reference proteome</keyword>
<reference evidence="6 7" key="1">
    <citation type="submission" date="2024-10" db="EMBL/GenBank/DDBJ databases">
        <authorList>
            <person name="Kim D."/>
        </authorList>
    </citation>
    <scope>NUCLEOTIDE SEQUENCE [LARGE SCALE GENOMIC DNA]</scope>
    <source>
        <strain evidence="6">BH-2024</strain>
    </source>
</reference>
<evidence type="ECO:0000256" key="5">
    <source>
        <dbReference type="SAM" id="Phobius"/>
    </source>
</evidence>
<keyword evidence="3 5" id="KW-1133">Transmembrane helix</keyword>
<dbReference type="AlphaFoldDB" id="A0ABD2I208"/>
<dbReference type="InterPro" id="IPR019424">
    <property type="entry name" value="7TM_GPCR_Srsx"/>
</dbReference>
<keyword evidence="4 5" id="KW-0472">Membrane</keyword>
<protein>
    <recommendedName>
        <fullName evidence="8">G_PROTEIN_RECEP_F1_2 domain-containing protein</fullName>
    </recommendedName>
</protein>
<feature type="transmembrane region" description="Helical" evidence="5">
    <location>
        <begin position="20"/>
        <end position="45"/>
    </location>
</feature>
<feature type="transmembrane region" description="Helical" evidence="5">
    <location>
        <begin position="181"/>
        <end position="202"/>
    </location>
</feature>
<feature type="transmembrane region" description="Helical" evidence="5">
    <location>
        <begin position="133"/>
        <end position="154"/>
    </location>
</feature>
<dbReference type="EMBL" id="JBICBT010001298">
    <property type="protein sequence ID" value="KAL3074094.1"/>
    <property type="molecule type" value="Genomic_DNA"/>
</dbReference>
<feature type="transmembrane region" description="Helical" evidence="5">
    <location>
        <begin position="91"/>
        <end position="112"/>
    </location>
</feature>
<dbReference type="SMART" id="SM01381">
    <property type="entry name" value="7TM_GPCR_Srsx"/>
    <property type="match status" value="1"/>
</dbReference>
<sequence>MNDSFEIFLAFNDQRPCWPLIGSAILLSLVAFFGIISNFTLIYVTIRTKSLRGTANFLLALTCFFEILHQHGHFLFLYVAISGQNFIEFHLALKICIVSLFGMAGIAPSLTFTAIDRLICIVFPKIQINRKGLYLGFYSFVCILVGIFQTKVAFDTANQIGSQPITGTIGDLLTAQLGKTFNVPAMMFNCATIFIYVIIGIVIQKHKAKISPSNAESTNYRIFRSIAIIICVNIGGYFTLNIFRSFIGPQIASPIVKWFTRQILAILSNISSASIGPILYMTSEDYRRAICKEFAWLKKLIGNEETPEIQNHPPNNNGLNN</sequence>
<comment type="caution">
    <text evidence="6">The sequence shown here is derived from an EMBL/GenBank/DDBJ whole genome shotgun (WGS) entry which is preliminary data.</text>
</comment>
<accession>A0ABD2I208</accession>
<dbReference type="GO" id="GO:0016020">
    <property type="term" value="C:membrane"/>
    <property type="evidence" value="ECO:0007669"/>
    <property type="project" value="UniProtKB-SubCell"/>
</dbReference>
<evidence type="ECO:0000256" key="2">
    <source>
        <dbReference type="ARBA" id="ARBA00022692"/>
    </source>
</evidence>
<evidence type="ECO:0000256" key="1">
    <source>
        <dbReference type="ARBA" id="ARBA00004370"/>
    </source>
</evidence>
<comment type="subcellular location">
    <subcellularLocation>
        <location evidence="1">Membrane</location>
    </subcellularLocation>
</comment>
<feature type="transmembrane region" description="Helical" evidence="5">
    <location>
        <begin position="222"/>
        <end position="243"/>
    </location>
</feature>
<dbReference type="SUPFAM" id="SSF81321">
    <property type="entry name" value="Family A G protein-coupled receptor-like"/>
    <property type="match status" value="1"/>
</dbReference>
<proteinExistence type="predicted"/>
<gene>
    <name evidence="6" type="ORF">niasHT_033302</name>
</gene>
<keyword evidence="2 5" id="KW-0812">Transmembrane</keyword>
<dbReference type="Proteomes" id="UP001620626">
    <property type="component" value="Unassembled WGS sequence"/>
</dbReference>
<name>A0ABD2I208_9BILA</name>
<dbReference type="InterPro" id="IPR047130">
    <property type="entry name" value="7TM_GPCR_Srsx_nematod"/>
</dbReference>
<dbReference type="InterPro" id="IPR000276">
    <property type="entry name" value="GPCR_Rhodpsn"/>
</dbReference>
<feature type="transmembrane region" description="Helical" evidence="5">
    <location>
        <begin position="57"/>
        <end position="79"/>
    </location>
</feature>
<evidence type="ECO:0008006" key="8">
    <source>
        <dbReference type="Google" id="ProtNLM"/>
    </source>
</evidence>
<organism evidence="6 7">
    <name type="scientific">Heterodera trifolii</name>
    <dbReference type="NCBI Taxonomy" id="157864"/>
    <lineage>
        <taxon>Eukaryota</taxon>
        <taxon>Metazoa</taxon>
        <taxon>Ecdysozoa</taxon>
        <taxon>Nematoda</taxon>
        <taxon>Chromadorea</taxon>
        <taxon>Rhabditida</taxon>
        <taxon>Tylenchina</taxon>
        <taxon>Tylenchomorpha</taxon>
        <taxon>Tylenchoidea</taxon>
        <taxon>Heteroderidae</taxon>
        <taxon>Heteroderinae</taxon>
        <taxon>Heterodera</taxon>
    </lineage>
</organism>
<evidence type="ECO:0000313" key="6">
    <source>
        <dbReference type="EMBL" id="KAL3074094.1"/>
    </source>
</evidence>